<dbReference type="CDD" id="cd07991">
    <property type="entry name" value="LPLAT_LPCAT1-like"/>
    <property type="match status" value="1"/>
</dbReference>
<comment type="subcellular location">
    <subcellularLocation>
        <location evidence="1">Membrane</location>
    </subcellularLocation>
</comment>
<evidence type="ECO:0000313" key="16">
    <source>
        <dbReference type="Proteomes" id="UP000179807"/>
    </source>
</evidence>
<dbReference type="AlphaFoldDB" id="A0A1J4JZR9"/>
<keyword evidence="12 15" id="KW-0012">Acyltransferase</keyword>
<feature type="transmembrane region" description="Helical" evidence="13">
    <location>
        <begin position="43"/>
        <end position="70"/>
    </location>
</feature>
<evidence type="ECO:0000256" key="8">
    <source>
        <dbReference type="ARBA" id="ARBA00023098"/>
    </source>
</evidence>
<evidence type="ECO:0000256" key="7">
    <source>
        <dbReference type="ARBA" id="ARBA00022989"/>
    </source>
</evidence>
<evidence type="ECO:0000256" key="1">
    <source>
        <dbReference type="ARBA" id="ARBA00004370"/>
    </source>
</evidence>
<dbReference type="Proteomes" id="UP000179807">
    <property type="component" value="Unassembled WGS sequence"/>
</dbReference>
<reference evidence="15" key="1">
    <citation type="submission" date="2016-10" db="EMBL/GenBank/DDBJ databases">
        <authorList>
            <person name="Benchimol M."/>
            <person name="Almeida L.G."/>
            <person name="Vasconcelos A.T."/>
            <person name="Perreira-Neves A."/>
            <person name="Rosa I.A."/>
            <person name="Tasca T."/>
            <person name="Bogo M.R."/>
            <person name="de Souza W."/>
        </authorList>
    </citation>
    <scope>NUCLEOTIDE SEQUENCE [LARGE SCALE GENOMIC DNA]</scope>
    <source>
        <strain evidence="15">K</strain>
    </source>
</reference>
<protein>
    <submittedName>
        <fullName evidence="15">Acyltransferase family protein</fullName>
    </submittedName>
</protein>
<dbReference type="PANTHER" id="PTHR23063:SF52">
    <property type="entry name" value="LYSOPHOSPHATIDYLCHOLINE ACYLTRANSFERASE"/>
    <property type="match status" value="1"/>
</dbReference>
<evidence type="ECO:0000256" key="2">
    <source>
        <dbReference type="ARBA" id="ARBA00005189"/>
    </source>
</evidence>
<keyword evidence="5" id="KW-0808">Transferase</keyword>
<feature type="domain" description="Phospholipid/glycerol acyltransferase" evidence="14">
    <location>
        <begin position="123"/>
        <end position="230"/>
    </location>
</feature>
<name>A0A1J4JZR9_9EUKA</name>
<keyword evidence="7 13" id="KW-1133">Transmembrane helix</keyword>
<organism evidence="15 16">
    <name type="scientific">Tritrichomonas foetus</name>
    <dbReference type="NCBI Taxonomy" id="1144522"/>
    <lineage>
        <taxon>Eukaryota</taxon>
        <taxon>Metamonada</taxon>
        <taxon>Parabasalia</taxon>
        <taxon>Tritrichomonadida</taxon>
        <taxon>Tritrichomonadidae</taxon>
        <taxon>Tritrichomonas</taxon>
    </lineage>
</organism>
<proteinExistence type="inferred from homology"/>
<evidence type="ECO:0000256" key="3">
    <source>
        <dbReference type="ARBA" id="ARBA00008655"/>
    </source>
</evidence>
<keyword evidence="4" id="KW-0444">Lipid biosynthesis</keyword>
<dbReference type="SMART" id="SM00563">
    <property type="entry name" value="PlsC"/>
    <property type="match status" value="1"/>
</dbReference>
<dbReference type="GeneID" id="94840439"/>
<comment type="similarity">
    <text evidence="3">Belongs to the 1-acyl-sn-glycerol-3-phosphate acyltransferase family.</text>
</comment>
<dbReference type="PANTHER" id="PTHR23063">
    <property type="entry name" value="PHOSPHOLIPID ACYLTRANSFERASE"/>
    <property type="match status" value="1"/>
</dbReference>
<comment type="caution">
    <text evidence="15">The sequence shown here is derived from an EMBL/GenBank/DDBJ whole genome shotgun (WGS) entry which is preliminary data.</text>
</comment>
<evidence type="ECO:0000256" key="6">
    <source>
        <dbReference type="ARBA" id="ARBA00022692"/>
    </source>
</evidence>
<dbReference type="EMBL" id="MLAK01000784">
    <property type="protein sequence ID" value="OHT04663.1"/>
    <property type="molecule type" value="Genomic_DNA"/>
</dbReference>
<dbReference type="RefSeq" id="XP_068357799.1">
    <property type="nucleotide sequence ID" value="XM_068505735.1"/>
</dbReference>
<keyword evidence="11" id="KW-1208">Phospholipid metabolism</keyword>
<dbReference type="VEuPathDB" id="TrichDB:TRFO_27730"/>
<evidence type="ECO:0000259" key="14">
    <source>
        <dbReference type="SMART" id="SM00563"/>
    </source>
</evidence>
<accession>A0A1J4JZR9</accession>
<dbReference type="GO" id="GO:0008374">
    <property type="term" value="F:O-acyltransferase activity"/>
    <property type="evidence" value="ECO:0007669"/>
    <property type="project" value="InterPro"/>
</dbReference>
<keyword evidence="8" id="KW-0443">Lipid metabolism</keyword>
<keyword evidence="10" id="KW-0594">Phospholipid biosynthesis</keyword>
<dbReference type="SUPFAM" id="SSF69593">
    <property type="entry name" value="Glycerol-3-phosphate (1)-acyltransferase"/>
    <property type="match status" value="1"/>
</dbReference>
<evidence type="ECO:0000256" key="9">
    <source>
        <dbReference type="ARBA" id="ARBA00023136"/>
    </source>
</evidence>
<evidence type="ECO:0000256" key="4">
    <source>
        <dbReference type="ARBA" id="ARBA00022516"/>
    </source>
</evidence>
<dbReference type="InterPro" id="IPR045252">
    <property type="entry name" value="LPCAT1-like"/>
</dbReference>
<sequence length="314" mass="36159">MPLYTPVPTNDPDLHQQKELSDVPDDQFEKYFEAKKPGLILRIYRFACFILFLGPIRFILTLFFLFIFYVGCSILPSFKQFFKTERAFKDWAQKILYPSIRGGLFCLGILHIKTTGSLKYDTRTIVVNHLTMIDIITVISQFDASFLSMSSLENVHFFKKTRQIFGLIFVNRSKSSGTTAEIQKIQNDPSVQPIVIFPEGKVTNGDALLGFRSGAFVNDTPIQPMTLRYNHWLCPKNMATIAWNEWNTLLYIYQLFSIPFMTLEIDILPQIIYKGNDKSPSERAAEVELLMANSLGCLALHKTNKEYFTKQKDE</sequence>
<dbReference type="OrthoDB" id="272512at2759"/>
<gene>
    <name evidence="15" type="ORF">TRFO_27730</name>
</gene>
<keyword evidence="6 13" id="KW-0812">Transmembrane</keyword>
<evidence type="ECO:0000313" key="15">
    <source>
        <dbReference type="EMBL" id="OHT04663.1"/>
    </source>
</evidence>
<comment type="pathway">
    <text evidence="2">Lipid metabolism.</text>
</comment>
<evidence type="ECO:0000256" key="10">
    <source>
        <dbReference type="ARBA" id="ARBA00023209"/>
    </source>
</evidence>
<evidence type="ECO:0000256" key="12">
    <source>
        <dbReference type="ARBA" id="ARBA00023315"/>
    </source>
</evidence>
<dbReference type="GO" id="GO:0016020">
    <property type="term" value="C:membrane"/>
    <property type="evidence" value="ECO:0007669"/>
    <property type="project" value="UniProtKB-SubCell"/>
</dbReference>
<evidence type="ECO:0000256" key="5">
    <source>
        <dbReference type="ARBA" id="ARBA00022679"/>
    </source>
</evidence>
<dbReference type="InterPro" id="IPR002123">
    <property type="entry name" value="Plipid/glycerol_acylTrfase"/>
</dbReference>
<dbReference type="GO" id="GO:0008654">
    <property type="term" value="P:phospholipid biosynthetic process"/>
    <property type="evidence" value="ECO:0007669"/>
    <property type="project" value="UniProtKB-KW"/>
</dbReference>
<keyword evidence="9 13" id="KW-0472">Membrane</keyword>
<evidence type="ECO:0000256" key="11">
    <source>
        <dbReference type="ARBA" id="ARBA00023264"/>
    </source>
</evidence>
<evidence type="ECO:0000256" key="13">
    <source>
        <dbReference type="SAM" id="Phobius"/>
    </source>
</evidence>
<dbReference type="Pfam" id="PF01553">
    <property type="entry name" value="Acyltransferase"/>
    <property type="match status" value="1"/>
</dbReference>
<keyword evidence="16" id="KW-1185">Reference proteome</keyword>